<dbReference type="Proteomes" id="UP001175000">
    <property type="component" value="Unassembled WGS sequence"/>
</dbReference>
<feature type="transmembrane region" description="Helical" evidence="2">
    <location>
        <begin position="175"/>
        <end position="197"/>
    </location>
</feature>
<sequence length="400" mass="45293">MATAIATPLLRFALEKAAGAAVSKLFEKGLNYLNGGSDADKIQCGISEVFREVQQVKLAIDSMSKRLDEGILRLRKDHLNGPLNDIESCYSTVQDCIDTAFKLKNEIKDKNELEKALGRLQDRLNSKLKLAANTIPGHLARVDAFLQEPEFLNSAASIALNSSQDFLTYYMKMKILFTAYWLITIKGLTLLLMAQLVPAVEFEEAPLTIKRLSAKVAEEERAFCNVVGNYTVKLAEFILASPNTRRPIVWLSGWGDNIECVMREYVPLVHNNVPRIRNEGGKHVYLLEVTTDVSKDNFDVTKNYPMRIWADQGVDHIERSDERLPIYMSNYKPHDSGWYIKPIEVGSDRYRLMAADGRWANSVLVTGWNENRLEFRYNIDVKSGFDGRPDRGYFGLVPCV</sequence>
<evidence type="ECO:0000256" key="1">
    <source>
        <dbReference type="SAM" id="Coils"/>
    </source>
</evidence>
<protein>
    <submittedName>
        <fullName evidence="3">Uncharacterized protein</fullName>
    </submittedName>
</protein>
<accession>A0AA39WPH3</accession>
<dbReference type="EMBL" id="JAULSU010000004">
    <property type="protein sequence ID" value="KAK0619196.1"/>
    <property type="molecule type" value="Genomic_DNA"/>
</dbReference>
<reference evidence="3" key="1">
    <citation type="submission" date="2023-06" db="EMBL/GenBank/DDBJ databases">
        <title>Genome-scale phylogeny and comparative genomics of the fungal order Sordariales.</title>
        <authorList>
            <consortium name="Lawrence Berkeley National Laboratory"/>
            <person name="Hensen N."/>
            <person name="Bonometti L."/>
            <person name="Westerberg I."/>
            <person name="Brannstrom I.O."/>
            <person name="Guillou S."/>
            <person name="Cros-Aarteil S."/>
            <person name="Calhoun S."/>
            <person name="Haridas S."/>
            <person name="Kuo A."/>
            <person name="Mondo S."/>
            <person name="Pangilinan J."/>
            <person name="Riley R."/>
            <person name="Labutti K."/>
            <person name="Andreopoulos B."/>
            <person name="Lipzen A."/>
            <person name="Chen C."/>
            <person name="Yanf M."/>
            <person name="Daum C."/>
            <person name="Ng V."/>
            <person name="Clum A."/>
            <person name="Steindorff A."/>
            <person name="Ohm R."/>
            <person name="Martin F."/>
            <person name="Silar P."/>
            <person name="Natvig D."/>
            <person name="Lalanne C."/>
            <person name="Gautier V."/>
            <person name="Ament-Velasquez S.L."/>
            <person name="Kruys A."/>
            <person name="Hutchinson M.I."/>
            <person name="Powell A.J."/>
            <person name="Barry K."/>
            <person name="Miller A.N."/>
            <person name="Grigoriev I.V."/>
            <person name="Debuchy R."/>
            <person name="Gladieux P."/>
            <person name="Thoren M.H."/>
            <person name="Johannesson H."/>
        </authorList>
    </citation>
    <scope>NUCLEOTIDE SEQUENCE</scope>
    <source>
        <strain evidence="3">CBS 606.72</strain>
    </source>
</reference>
<evidence type="ECO:0000313" key="4">
    <source>
        <dbReference type="Proteomes" id="UP001175000"/>
    </source>
</evidence>
<keyword evidence="2" id="KW-0812">Transmembrane</keyword>
<name>A0AA39WPH3_9PEZI</name>
<keyword evidence="4" id="KW-1185">Reference proteome</keyword>
<feature type="coiled-coil region" evidence="1">
    <location>
        <begin position="103"/>
        <end position="130"/>
    </location>
</feature>
<keyword evidence="1" id="KW-0175">Coiled coil</keyword>
<keyword evidence="2" id="KW-1133">Transmembrane helix</keyword>
<gene>
    <name evidence="3" type="ORF">B0T14DRAFT_201819</name>
</gene>
<keyword evidence="2" id="KW-0472">Membrane</keyword>
<dbReference type="AlphaFoldDB" id="A0AA39WPH3"/>
<comment type="caution">
    <text evidence="3">The sequence shown here is derived from an EMBL/GenBank/DDBJ whole genome shotgun (WGS) entry which is preliminary data.</text>
</comment>
<organism evidence="3 4">
    <name type="scientific">Immersiella caudata</name>
    <dbReference type="NCBI Taxonomy" id="314043"/>
    <lineage>
        <taxon>Eukaryota</taxon>
        <taxon>Fungi</taxon>
        <taxon>Dikarya</taxon>
        <taxon>Ascomycota</taxon>
        <taxon>Pezizomycotina</taxon>
        <taxon>Sordariomycetes</taxon>
        <taxon>Sordariomycetidae</taxon>
        <taxon>Sordariales</taxon>
        <taxon>Lasiosphaeriaceae</taxon>
        <taxon>Immersiella</taxon>
    </lineage>
</organism>
<evidence type="ECO:0000256" key="2">
    <source>
        <dbReference type="SAM" id="Phobius"/>
    </source>
</evidence>
<evidence type="ECO:0000313" key="3">
    <source>
        <dbReference type="EMBL" id="KAK0619196.1"/>
    </source>
</evidence>
<proteinExistence type="predicted"/>